<sequence length="104" mass="11687">MVKSLVHCYALPHAMAARGMTCILMWCVVIGHYCPRSCVRVHKIRKIRQAVHSRCKNYIARPPSGGTVTRNLRKPGSSVRCPYSQARALPSQAKPPDTRPDYQV</sequence>
<proteinExistence type="predicted"/>
<organism evidence="1 2">
    <name type="scientific">Hypoxylon rubiginosum</name>
    <dbReference type="NCBI Taxonomy" id="110542"/>
    <lineage>
        <taxon>Eukaryota</taxon>
        <taxon>Fungi</taxon>
        <taxon>Dikarya</taxon>
        <taxon>Ascomycota</taxon>
        <taxon>Pezizomycotina</taxon>
        <taxon>Sordariomycetes</taxon>
        <taxon>Xylariomycetidae</taxon>
        <taxon>Xylariales</taxon>
        <taxon>Hypoxylaceae</taxon>
        <taxon>Hypoxylon</taxon>
    </lineage>
</organism>
<reference evidence="1 2" key="1">
    <citation type="journal article" date="2022" name="New Phytol.">
        <title>Ecological generalism drives hyperdiversity of secondary metabolite gene clusters in xylarialean endophytes.</title>
        <authorList>
            <person name="Franco M.E.E."/>
            <person name="Wisecaver J.H."/>
            <person name="Arnold A.E."/>
            <person name="Ju Y.M."/>
            <person name="Slot J.C."/>
            <person name="Ahrendt S."/>
            <person name="Moore L.P."/>
            <person name="Eastman K.E."/>
            <person name="Scott K."/>
            <person name="Konkel Z."/>
            <person name="Mondo S.J."/>
            <person name="Kuo A."/>
            <person name="Hayes R.D."/>
            <person name="Haridas S."/>
            <person name="Andreopoulos B."/>
            <person name="Riley R."/>
            <person name="LaButti K."/>
            <person name="Pangilinan J."/>
            <person name="Lipzen A."/>
            <person name="Amirebrahimi M."/>
            <person name="Yan J."/>
            <person name="Adam C."/>
            <person name="Keymanesh K."/>
            <person name="Ng V."/>
            <person name="Louie K."/>
            <person name="Northen T."/>
            <person name="Drula E."/>
            <person name="Henrissat B."/>
            <person name="Hsieh H.M."/>
            <person name="Youens-Clark K."/>
            <person name="Lutzoni F."/>
            <person name="Miadlikowska J."/>
            <person name="Eastwood D.C."/>
            <person name="Hamelin R.C."/>
            <person name="Grigoriev I.V."/>
            <person name="U'Ren J.M."/>
        </authorList>
    </citation>
    <scope>NUCLEOTIDE SEQUENCE [LARGE SCALE GENOMIC DNA]</scope>
    <source>
        <strain evidence="1 2">ER1909</strain>
    </source>
</reference>
<dbReference type="EMBL" id="MU394391">
    <property type="protein sequence ID" value="KAI6081578.1"/>
    <property type="molecule type" value="Genomic_DNA"/>
</dbReference>
<dbReference type="Proteomes" id="UP001497680">
    <property type="component" value="Unassembled WGS sequence"/>
</dbReference>
<keyword evidence="2" id="KW-1185">Reference proteome</keyword>
<comment type="caution">
    <text evidence="1">The sequence shown here is derived from an EMBL/GenBank/DDBJ whole genome shotgun (WGS) entry which is preliminary data.</text>
</comment>
<evidence type="ECO:0000313" key="2">
    <source>
        <dbReference type="Proteomes" id="UP001497680"/>
    </source>
</evidence>
<protein>
    <submittedName>
        <fullName evidence="1">Uncharacterized protein</fullName>
    </submittedName>
</protein>
<evidence type="ECO:0000313" key="1">
    <source>
        <dbReference type="EMBL" id="KAI6081578.1"/>
    </source>
</evidence>
<gene>
    <name evidence="1" type="ORF">F4821DRAFT_248847</name>
</gene>
<accession>A0ACC0CMM7</accession>
<name>A0ACC0CMM7_9PEZI</name>